<gene>
    <name evidence="2" type="ORF">ABH992_002569</name>
</gene>
<name>A0ABV4GE26_9BRAD</name>
<accession>A0ABV4GE26</accession>
<feature type="compositionally biased region" description="Basic and acidic residues" evidence="1">
    <location>
        <begin position="175"/>
        <end position="184"/>
    </location>
</feature>
<organism evidence="2 3">
    <name type="scientific">Bradyrhizobium yuanmingense</name>
    <dbReference type="NCBI Taxonomy" id="108015"/>
    <lineage>
        <taxon>Bacteria</taxon>
        <taxon>Pseudomonadati</taxon>
        <taxon>Pseudomonadota</taxon>
        <taxon>Alphaproteobacteria</taxon>
        <taxon>Hyphomicrobiales</taxon>
        <taxon>Nitrobacteraceae</taxon>
        <taxon>Bradyrhizobium</taxon>
    </lineage>
</organism>
<evidence type="ECO:0000256" key="1">
    <source>
        <dbReference type="SAM" id="MobiDB-lite"/>
    </source>
</evidence>
<keyword evidence="3" id="KW-1185">Reference proteome</keyword>
<proteinExistence type="predicted"/>
<protein>
    <submittedName>
        <fullName evidence="2">Uncharacterized protein</fullName>
    </submittedName>
</protein>
<comment type="caution">
    <text evidence="2">The sequence shown here is derived from an EMBL/GenBank/DDBJ whole genome shotgun (WGS) entry which is preliminary data.</text>
</comment>
<evidence type="ECO:0000313" key="3">
    <source>
        <dbReference type="Proteomes" id="UP001565474"/>
    </source>
</evidence>
<feature type="region of interest" description="Disordered" evidence="1">
    <location>
        <begin position="152"/>
        <end position="184"/>
    </location>
</feature>
<evidence type="ECO:0000313" key="2">
    <source>
        <dbReference type="EMBL" id="MEY9470170.1"/>
    </source>
</evidence>
<reference evidence="2 3" key="1">
    <citation type="submission" date="2024-07" db="EMBL/GenBank/DDBJ databases">
        <title>Genomic Encyclopedia of Type Strains, Phase V (KMG-V): Genome sequencing to study the core and pangenomes of soil and plant-associated prokaryotes.</title>
        <authorList>
            <person name="Whitman W."/>
        </authorList>
    </citation>
    <scope>NUCLEOTIDE SEQUENCE [LARGE SCALE GENOMIC DNA]</scope>
    <source>
        <strain evidence="2 3">USDA 222</strain>
    </source>
</reference>
<sequence>MPAHHQHDHLELGILELVDLALDAVDGSAQAAFEPGLLVEAEPLSFLDHRGEAGLIGLQRRIHRVDLLRQLGLAERCDLAAERLDVERHLPADLDLSLRPGRIAAQQKILLGAARLEQLDRDPVVQLEHGARILGRVAIDAHPPLAVEVNAADQDDADDPNDADRGDLVSESQGEEPHRELSWW</sequence>
<dbReference type="EMBL" id="JBGBZN010000002">
    <property type="protein sequence ID" value="MEY9470170.1"/>
    <property type="molecule type" value="Genomic_DNA"/>
</dbReference>
<dbReference type="Proteomes" id="UP001565474">
    <property type="component" value="Unassembled WGS sequence"/>
</dbReference>